<dbReference type="Proteomes" id="UP000194800">
    <property type="component" value="Unassembled WGS sequence"/>
</dbReference>
<evidence type="ECO:0000313" key="4">
    <source>
        <dbReference type="Proteomes" id="UP000194977"/>
    </source>
</evidence>
<reference evidence="3 4" key="1">
    <citation type="submission" date="2017-03" db="EMBL/GenBank/DDBJ databases">
        <title>Comparative genomics of honeybee gut symbionts reveal geographically distinct and subgroup specific antibiotic resistance.</title>
        <authorList>
            <person name="Ludvigsen J."/>
            <person name="Porcellato D."/>
            <person name="Labee-Lund T.M."/>
            <person name="Amdam G.V."/>
            <person name="Rudi K."/>
        </authorList>
    </citation>
    <scope>NUCLEOTIDE SEQUENCE [LARGE SCALE GENOMIC DNA]</scope>
    <source>
        <strain evidence="1 4">A-7-12</strain>
        <strain evidence="2 3">A-9-12</strain>
    </source>
</reference>
<proteinExistence type="predicted"/>
<accession>A0A242NF01</accession>
<sequence>MSIDNSLRKFVETFQISNSNLGGMEYSDTKLRADKIDLPLTGEILYFYYYIVLEDKSIWVAIYLFGLSKEIN</sequence>
<gene>
    <name evidence="2" type="ORF">B6C91_10640</name>
    <name evidence="1" type="ORF">B6D08_11700</name>
</gene>
<comment type="caution">
    <text evidence="1">The sequence shown here is derived from an EMBL/GenBank/DDBJ whole genome shotgun (WGS) entry which is preliminary data.</text>
</comment>
<evidence type="ECO:0000313" key="3">
    <source>
        <dbReference type="Proteomes" id="UP000194800"/>
    </source>
</evidence>
<evidence type="ECO:0000313" key="1">
    <source>
        <dbReference type="EMBL" id="OTP98303.1"/>
    </source>
</evidence>
<keyword evidence="3" id="KW-1185">Reference proteome</keyword>
<organism evidence="1 4">
    <name type="scientific">Gilliamella apicola</name>
    <dbReference type="NCBI Taxonomy" id="1196095"/>
    <lineage>
        <taxon>Bacteria</taxon>
        <taxon>Pseudomonadati</taxon>
        <taxon>Pseudomonadota</taxon>
        <taxon>Gammaproteobacteria</taxon>
        <taxon>Orbales</taxon>
        <taxon>Orbaceae</taxon>
        <taxon>Gilliamella</taxon>
    </lineage>
</organism>
<protein>
    <submittedName>
        <fullName evidence="1">Uncharacterized protein</fullName>
    </submittedName>
</protein>
<name>A0A242NF01_9GAMM</name>
<dbReference type="EMBL" id="NART01000058">
    <property type="protein sequence ID" value="OTQ08985.1"/>
    <property type="molecule type" value="Genomic_DNA"/>
</dbReference>
<evidence type="ECO:0000313" key="2">
    <source>
        <dbReference type="EMBL" id="OTQ08985.1"/>
    </source>
</evidence>
<dbReference type="Proteomes" id="UP000194977">
    <property type="component" value="Unassembled WGS sequence"/>
</dbReference>
<dbReference type="AlphaFoldDB" id="A0A242NF01"/>
<dbReference type="EMBL" id="NARP01000034">
    <property type="protein sequence ID" value="OTP98303.1"/>
    <property type="molecule type" value="Genomic_DNA"/>
</dbReference>